<name>A0AAV1ZPX7_9ARAC</name>
<dbReference type="EMBL" id="CAXIEN010000060">
    <property type="protein sequence ID" value="CAL1272417.1"/>
    <property type="molecule type" value="Genomic_DNA"/>
</dbReference>
<feature type="transmembrane region" description="Helical" evidence="2">
    <location>
        <begin position="558"/>
        <end position="580"/>
    </location>
</feature>
<sequence length="774" mass="86806">MHAVDADILLGSVTYIIIHQIVLLTGLPPREKPQIPNMPMTVVMELGFGIFKLNLTYAMEIVELDSKISWTVAVACACMNLLISIPAKVGGLLFVEILDRYQISRNLAGYPAYTITLMRCSGAPFAGYFVERFGVNEMMIIGSLLSAAGISVCFFVEDISGLIIFIGLIHGFGVAFNNSLLPQIVKVHFKKHLTLAYGMTQAGGSLGGVFAPPFLLWIFRTYGTSGGFLIIGAVILNSLPLVMILNILSPDKFYGKSGYSMKSRASPEYYLEMGVNTTVTSSEGEDDKIIGKIVARKEDVKTREKNSDSEIQYSLENKAVDTLNLNTPTNDHFEVVPNKPDGVSLSELNMFSSPGTKITSETRKNQMEFMPVECGTILGVKSKNIIHEKEMKSYTNKKVDEVENNLQEVLFPISDIQPKFLSIREENQQFSNVHTYSTSESEQKVEINNMDFLKQVKRDAEDNNSNKESKSDTFSCNLENNILVTNYLVHREGIPQQRTKETVEILSLSHAALNTRSLENINPRNEEINQKELLKTYEYSTLESTIAKNEKAKESLTIFLDVTFWIVIITQSFLIFSYVIVWNTVIDFSRDKNIDRSKEVYLLMTLPILEIIGRVGLGWIIDRNYLTRINFCILSFLVLGFSCSLMALAQGFFVVMASISVFGIISGGLIAVFPMIIFEFFDSDKHTMGQASRYCLFGPLSFLNSPLIGYFRGTLGSYAWLYHTIAMISIACGALSASIPLFARMREEKKERNKRSSKFHETIKKKNYSVSSSY</sequence>
<feature type="transmembrane region" description="Helical" evidence="2">
    <location>
        <begin position="693"/>
        <end position="713"/>
    </location>
</feature>
<keyword evidence="2" id="KW-0812">Transmembrane</keyword>
<feature type="transmembrane region" description="Helical" evidence="2">
    <location>
        <begin position="225"/>
        <end position="248"/>
    </location>
</feature>
<evidence type="ECO:0000256" key="1">
    <source>
        <dbReference type="SAM" id="MobiDB-lite"/>
    </source>
</evidence>
<protein>
    <submittedName>
        <fullName evidence="3">Uncharacterized protein</fullName>
    </submittedName>
</protein>
<evidence type="ECO:0000313" key="3">
    <source>
        <dbReference type="EMBL" id="CAL1272417.1"/>
    </source>
</evidence>
<feature type="transmembrane region" description="Helical" evidence="2">
    <location>
        <begin position="719"/>
        <end position="743"/>
    </location>
</feature>
<dbReference type="GO" id="GO:0008028">
    <property type="term" value="F:monocarboxylic acid transmembrane transporter activity"/>
    <property type="evidence" value="ECO:0007669"/>
    <property type="project" value="TreeGrafter"/>
</dbReference>
<organism evidence="3 4">
    <name type="scientific">Larinioides sclopetarius</name>
    <dbReference type="NCBI Taxonomy" id="280406"/>
    <lineage>
        <taxon>Eukaryota</taxon>
        <taxon>Metazoa</taxon>
        <taxon>Ecdysozoa</taxon>
        <taxon>Arthropoda</taxon>
        <taxon>Chelicerata</taxon>
        <taxon>Arachnida</taxon>
        <taxon>Araneae</taxon>
        <taxon>Araneomorphae</taxon>
        <taxon>Entelegynae</taxon>
        <taxon>Araneoidea</taxon>
        <taxon>Araneidae</taxon>
        <taxon>Larinioides</taxon>
    </lineage>
</organism>
<keyword evidence="4" id="KW-1185">Reference proteome</keyword>
<feature type="transmembrane region" description="Helical" evidence="2">
    <location>
        <begin position="70"/>
        <end position="95"/>
    </location>
</feature>
<feature type="transmembrane region" description="Helical" evidence="2">
    <location>
        <begin position="6"/>
        <end position="27"/>
    </location>
</feature>
<dbReference type="Pfam" id="PF07690">
    <property type="entry name" value="MFS_1"/>
    <property type="match status" value="2"/>
</dbReference>
<keyword evidence="2" id="KW-0472">Membrane</keyword>
<dbReference type="InterPro" id="IPR036259">
    <property type="entry name" value="MFS_trans_sf"/>
</dbReference>
<feature type="transmembrane region" description="Helical" evidence="2">
    <location>
        <begin position="659"/>
        <end position="681"/>
    </location>
</feature>
<dbReference type="InterPro" id="IPR011701">
    <property type="entry name" value="MFS"/>
</dbReference>
<dbReference type="Proteomes" id="UP001497382">
    <property type="component" value="Unassembled WGS sequence"/>
</dbReference>
<dbReference type="SUPFAM" id="SSF103473">
    <property type="entry name" value="MFS general substrate transporter"/>
    <property type="match status" value="1"/>
</dbReference>
<feature type="transmembrane region" description="Helical" evidence="2">
    <location>
        <begin position="162"/>
        <end position="181"/>
    </location>
</feature>
<accession>A0AAV1ZPX7</accession>
<comment type="caution">
    <text evidence="3">The sequence shown here is derived from an EMBL/GenBank/DDBJ whole genome shotgun (WGS) entry which is preliminary data.</text>
</comment>
<gene>
    <name evidence="3" type="ORF">LARSCL_LOCUS6372</name>
</gene>
<feature type="transmembrane region" description="Helical" evidence="2">
    <location>
        <begin position="138"/>
        <end position="156"/>
    </location>
</feature>
<dbReference type="PANTHER" id="PTHR11360:SF303">
    <property type="entry name" value="MAJOR FACILITATOR SUPERFAMILY (MFS) PROFILE DOMAIN-CONTAINING PROTEIN"/>
    <property type="match status" value="1"/>
</dbReference>
<dbReference type="Gene3D" id="1.20.1250.20">
    <property type="entry name" value="MFS general substrate transporter like domains"/>
    <property type="match status" value="2"/>
</dbReference>
<evidence type="ECO:0000256" key="2">
    <source>
        <dbReference type="SAM" id="Phobius"/>
    </source>
</evidence>
<proteinExistence type="predicted"/>
<feature type="transmembrane region" description="Helical" evidence="2">
    <location>
        <begin position="39"/>
        <end position="58"/>
    </location>
</feature>
<dbReference type="PANTHER" id="PTHR11360">
    <property type="entry name" value="MONOCARBOXYLATE TRANSPORTER"/>
    <property type="match status" value="1"/>
</dbReference>
<dbReference type="AlphaFoldDB" id="A0AAV1ZPX7"/>
<reference evidence="3 4" key="1">
    <citation type="submission" date="2024-04" db="EMBL/GenBank/DDBJ databases">
        <authorList>
            <person name="Rising A."/>
            <person name="Reimegard J."/>
            <person name="Sonavane S."/>
            <person name="Akerstrom W."/>
            <person name="Nylinder S."/>
            <person name="Hedman E."/>
            <person name="Kallberg Y."/>
        </authorList>
    </citation>
    <scope>NUCLEOTIDE SEQUENCE [LARGE SCALE GENOMIC DNA]</scope>
</reference>
<feature type="transmembrane region" description="Helical" evidence="2">
    <location>
        <begin position="193"/>
        <end position="219"/>
    </location>
</feature>
<dbReference type="InterPro" id="IPR050327">
    <property type="entry name" value="Proton-linked_MCT"/>
</dbReference>
<evidence type="ECO:0000313" key="4">
    <source>
        <dbReference type="Proteomes" id="UP001497382"/>
    </source>
</evidence>
<feature type="region of interest" description="Disordered" evidence="1">
    <location>
        <begin position="751"/>
        <end position="774"/>
    </location>
</feature>
<feature type="transmembrane region" description="Helical" evidence="2">
    <location>
        <begin position="633"/>
        <end position="653"/>
    </location>
</feature>
<keyword evidence="2" id="KW-1133">Transmembrane helix</keyword>